<accession>A0A023G6D8</accession>
<protein>
    <submittedName>
        <fullName evidence="2">Putative membrane protein</fullName>
    </submittedName>
</protein>
<reference evidence="2" key="1">
    <citation type="submission" date="2014-03" db="EMBL/GenBank/DDBJ databases">
        <title>The sialotranscriptome of Amblyomma triste, Amblyomma parvum and Amblyomma cajennense ticks, uncovered by 454-based RNA-seq.</title>
        <authorList>
            <person name="Garcia G.R."/>
            <person name="Gardinassi L.G."/>
            <person name="Ribeiro J.M."/>
            <person name="Anatriello E."/>
            <person name="Ferreira B.R."/>
            <person name="Moreira H.N."/>
            <person name="Mafra C."/>
            <person name="Olegario M.M."/>
            <person name="Szabo P.J."/>
            <person name="Miranda-Santos I.K."/>
            <person name="Maruyama S.R."/>
        </authorList>
    </citation>
    <scope>NUCLEOTIDE SEQUENCE</scope>
    <source>
        <strain evidence="2">Mato Grasso do Sul</strain>
        <tissue evidence="2">Salivary glands</tissue>
    </source>
</reference>
<organism evidence="2">
    <name type="scientific">Amblyomma triste</name>
    <name type="common">Neotropical tick</name>
    <dbReference type="NCBI Taxonomy" id="251400"/>
    <lineage>
        <taxon>Eukaryota</taxon>
        <taxon>Metazoa</taxon>
        <taxon>Ecdysozoa</taxon>
        <taxon>Arthropoda</taxon>
        <taxon>Chelicerata</taxon>
        <taxon>Arachnida</taxon>
        <taxon>Acari</taxon>
        <taxon>Parasitiformes</taxon>
        <taxon>Ixodida</taxon>
        <taxon>Ixodoidea</taxon>
        <taxon>Ixodidae</taxon>
        <taxon>Amblyomminae</taxon>
        <taxon>Amblyomma</taxon>
    </lineage>
</organism>
<evidence type="ECO:0000256" key="1">
    <source>
        <dbReference type="SAM" id="MobiDB-lite"/>
    </source>
</evidence>
<name>A0A023G6D8_AMBTT</name>
<feature type="region of interest" description="Disordered" evidence="1">
    <location>
        <begin position="1"/>
        <end position="157"/>
    </location>
</feature>
<evidence type="ECO:0000313" key="2">
    <source>
        <dbReference type="EMBL" id="JAC28418.1"/>
    </source>
</evidence>
<dbReference type="EMBL" id="GBBM01007000">
    <property type="protein sequence ID" value="JAC28418.1"/>
    <property type="molecule type" value="mRNA"/>
</dbReference>
<proteinExistence type="evidence at transcript level"/>
<dbReference type="AlphaFoldDB" id="A0A023G6D8"/>
<feature type="compositionally biased region" description="Low complexity" evidence="1">
    <location>
        <begin position="9"/>
        <end position="35"/>
    </location>
</feature>
<feature type="compositionally biased region" description="Basic and acidic residues" evidence="1">
    <location>
        <begin position="126"/>
        <end position="142"/>
    </location>
</feature>
<sequence length="182" mass="17917">MSRPSSSNPATATAAAANAKKAAPAPTKAATARVPAARDAKLSKDSTNMQLAGTRKVDASSRTTATKTAAGSNAKSAAAGAKAAPPTSKYSTVRAVPKVGAAKKAVAAAAAEDKSKSEPSANHNGTPEEKGTLEEKDNKEVSPVESEAITMSSGSHVECDEAAKSAAVAADDLAAAVSVADA</sequence>
<feature type="compositionally biased region" description="Low complexity" evidence="1">
    <location>
        <begin position="60"/>
        <end position="110"/>
    </location>
</feature>